<dbReference type="GeneID" id="66056188"/>
<evidence type="ECO:0000256" key="2">
    <source>
        <dbReference type="ARBA" id="ARBA00009436"/>
    </source>
</evidence>
<dbReference type="RefSeq" id="XP_042916731.1">
    <property type="nucleotide sequence ID" value="XM_043070058.1"/>
</dbReference>
<keyword evidence="6 8" id="KW-1133">Transmembrane helix</keyword>
<evidence type="ECO:0000256" key="7">
    <source>
        <dbReference type="ARBA" id="ARBA00023136"/>
    </source>
</evidence>
<comment type="subcellular location">
    <subcellularLocation>
        <location evidence="1">Endoplasmic reticulum membrane</location>
        <topology evidence="1">Multi-pass membrane protein</topology>
    </subcellularLocation>
</comment>
<keyword evidence="10" id="KW-1185">Reference proteome</keyword>
<dbReference type="OrthoDB" id="16510at2759"/>
<dbReference type="Gramene" id="PNW72984">
    <property type="protein sequence ID" value="PNW72984"/>
    <property type="gene ID" value="CHLRE_14g614250v5"/>
</dbReference>
<evidence type="ECO:0000256" key="8">
    <source>
        <dbReference type="SAM" id="Phobius"/>
    </source>
</evidence>
<dbReference type="InterPro" id="IPR029008">
    <property type="entry name" value="EMC6-like"/>
</dbReference>
<dbReference type="Proteomes" id="UP000006906">
    <property type="component" value="Chromosome 14"/>
</dbReference>
<keyword evidence="7 8" id="KW-0472">Membrane</keyword>
<dbReference type="Pfam" id="PF07019">
    <property type="entry name" value="EMC6"/>
    <property type="match status" value="1"/>
</dbReference>
<protein>
    <recommendedName>
        <fullName evidence="3">ER membrane protein complex subunit 6</fullName>
    </recommendedName>
</protein>
<dbReference type="InParanoid" id="A0A2K3CXG5"/>
<feature type="transmembrane region" description="Helical" evidence="8">
    <location>
        <begin position="30"/>
        <end position="50"/>
    </location>
</feature>
<sequence>MAPKRQIKGGSIQELVNPSAYKSNLQALDFLRNFAAVIAGIVVGICGVVGWHGFIYHFVSQLACAGAMILKGCTKPSQYFVSWNTLLFHSALSSTTLLSFILFWMIFYNLCHVF</sequence>
<dbReference type="GO" id="GO:0072546">
    <property type="term" value="C:EMC complex"/>
    <property type="evidence" value="ECO:0000318"/>
    <property type="project" value="GO_Central"/>
</dbReference>
<dbReference type="STRING" id="3055.A0A2K3CXG5"/>
<keyword evidence="4 8" id="KW-0812">Transmembrane</keyword>
<evidence type="ECO:0000313" key="10">
    <source>
        <dbReference type="Proteomes" id="UP000006906"/>
    </source>
</evidence>
<dbReference type="PANTHER" id="PTHR20994:SF0">
    <property type="entry name" value="ER MEMBRANE PROTEIN COMPLEX SUBUNIT 6"/>
    <property type="match status" value="1"/>
</dbReference>
<dbReference type="GO" id="GO:0000045">
    <property type="term" value="P:autophagosome assembly"/>
    <property type="evidence" value="ECO:0000318"/>
    <property type="project" value="GO_Central"/>
</dbReference>
<organism evidence="9 10">
    <name type="scientific">Chlamydomonas reinhardtii</name>
    <name type="common">Chlamydomonas smithii</name>
    <dbReference type="NCBI Taxonomy" id="3055"/>
    <lineage>
        <taxon>Eukaryota</taxon>
        <taxon>Viridiplantae</taxon>
        <taxon>Chlorophyta</taxon>
        <taxon>core chlorophytes</taxon>
        <taxon>Chlorophyceae</taxon>
        <taxon>CS clade</taxon>
        <taxon>Chlamydomonadales</taxon>
        <taxon>Chlamydomonadaceae</taxon>
        <taxon>Chlamydomonas</taxon>
    </lineage>
</organism>
<proteinExistence type="inferred from homology"/>
<dbReference type="OMA" id="IVYLLAH"/>
<accession>A0A2K3CXG5</accession>
<dbReference type="PANTHER" id="PTHR20994">
    <property type="entry name" value="ER MEMBRANE PROTEIN COMPLEX SUBUNIT 6"/>
    <property type="match status" value="1"/>
</dbReference>
<dbReference type="EMBL" id="CM008975">
    <property type="protein sequence ID" value="PNW72984.1"/>
    <property type="molecule type" value="Genomic_DNA"/>
</dbReference>
<dbReference type="InterPro" id="IPR008504">
    <property type="entry name" value="Emc6"/>
</dbReference>
<dbReference type="KEGG" id="cre:CHLRE_14g614250v5"/>
<evidence type="ECO:0000256" key="4">
    <source>
        <dbReference type="ARBA" id="ARBA00022692"/>
    </source>
</evidence>
<evidence type="ECO:0000256" key="3">
    <source>
        <dbReference type="ARBA" id="ARBA00020827"/>
    </source>
</evidence>
<evidence type="ECO:0000256" key="6">
    <source>
        <dbReference type="ARBA" id="ARBA00022989"/>
    </source>
</evidence>
<evidence type="ECO:0000256" key="5">
    <source>
        <dbReference type="ARBA" id="ARBA00022824"/>
    </source>
</evidence>
<evidence type="ECO:0000256" key="1">
    <source>
        <dbReference type="ARBA" id="ARBA00004477"/>
    </source>
</evidence>
<dbReference type="AlphaFoldDB" id="A0A2K3CXG5"/>
<dbReference type="FunCoup" id="A0A2K3CXG5">
    <property type="interactions" value="1830"/>
</dbReference>
<comment type="similarity">
    <text evidence="2">Belongs to the EMC6 family.</text>
</comment>
<feature type="transmembrane region" description="Helical" evidence="8">
    <location>
        <begin position="86"/>
        <end position="107"/>
    </location>
</feature>
<evidence type="ECO:0000313" key="9">
    <source>
        <dbReference type="EMBL" id="PNW72984.1"/>
    </source>
</evidence>
<gene>
    <name evidence="9" type="ORF">CHLRE_14g614250v5</name>
</gene>
<name>A0A2K3CXG5_CHLRE</name>
<keyword evidence="5" id="KW-0256">Endoplasmic reticulum</keyword>
<reference evidence="9 10" key="1">
    <citation type="journal article" date="2007" name="Science">
        <title>The Chlamydomonas genome reveals the evolution of key animal and plant functions.</title>
        <authorList>
            <person name="Merchant S.S."/>
            <person name="Prochnik S.E."/>
            <person name="Vallon O."/>
            <person name="Harris E.H."/>
            <person name="Karpowicz S.J."/>
            <person name="Witman G.B."/>
            <person name="Terry A."/>
            <person name="Salamov A."/>
            <person name="Fritz-Laylin L.K."/>
            <person name="Marechal-Drouard L."/>
            <person name="Marshall W.F."/>
            <person name="Qu L.H."/>
            <person name="Nelson D.R."/>
            <person name="Sanderfoot A.A."/>
            <person name="Spalding M.H."/>
            <person name="Kapitonov V.V."/>
            <person name="Ren Q."/>
            <person name="Ferris P."/>
            <person name="Lindquist E."/>
            <person name="Shapiro H."/>
            <person name="Lucas S.M."/>
            <person name="Grimwood J."/>
            <person name="Schmutz J."/>
            <person name="Cardol P."/>
            <person name="Cerutti H."/>
            <person name="Chanfreau G."/>
            <person name="Chen C.L."/>
            <person name="Cognat V."/>
            <person name="Croft M.T."/>
            <person name="Dent R."/>
            <person name="Dutcher S."/>
            <person name="Fernandez E."/>
            <person name="Fukuzawa H."/>
            <person name="Gonzalez-Ballester D."/>
            <person name="Gonzalez-Halphen D."/>
            <person name="Hallmann A."/>
            <person name="Hanikenne M."/>
            <person name="Hippler M."/>
            <person name="Inwood W."/>
            <person name="Jabbari K."/>
            <person name="Kalanon M."/>
            <person name="Kuras R."/>
            <person name="Lefebvre P.A."/>
            <person name="Lemaire S.D."/>
            <person name="Lobanov A.V."/>
            <person name="Lohr M."/>
            <person name="Manuell A."/>
            <person name="Meier I."/>
            <person name="Mets L."/>
            <person name="Mittag M."/>
            <person name="Mittelmeier T."/>
            <person name="Moroney J.V."/>
            <person name="Moseley J."/>
            <person name="Napoli C."/>
            <person name="Nedelcu A.M."/>
            <person name="Niyogi K."/>
            <person name="Novoselov S.V."/>
            <person name="Paulsen I.T."/>
            <person name="Pazour G."/>
            <person name="Purton S."/>
            <person name="Ral J.P."/>
            <person name="Riano-Pachon D.M."/>
            <person name="Riekhof W."/>
            <person name="Rymarquis L."/>
            <person name="Schroda M."/>
            <person name="Stern D."/>
            <person name="Umen J."/>
            <person name="Willows R."/>
            <person name="Wilson N."/>
            <person name="Zimmer S.L."/>
            <person name="Allmer J."/>
            <person name="Balk J."/>
            <person name="Bisova K."/>
            <person name="Chen C.J."/>
            <person name="Elias M."/>
            <person name="Gendler K."/>
            <person name="Hauser C."/>
            <person name="Lamb M.R."/>
            <person name="Ledford H."/>
            <person name="Long J.C."/>
            <person name="Minagawa J."/>
            <person name="Page M.D."/>
            <person name="Pan J."/>
            <person name="Pootakham W."/>
            <person name="Roje S."/>
            <person name="Rose A."/>
            <person name="Stahlberg E."/>
            <person name="Terauchi A.M."/>
            <person name="Yang P."/>
            <person name="Ball S."/>
            <person name="Bowler C."/>
            <person name="Dieckmann C.L."/>
            <person name="Gladyshev V.N."/>
            <person name="Green P."/>
            <person name="Jorgensen R."/>
            <person name="Mayfield S."/>
            <person name="Mueller-Roeber B."/>
            <person name="Rajamani S."/>
            <person name="Sayre R.T."/>
            <person name="Brokstein P."/>
            <person name="Dubchak I."/>
            <person name="Goodstein D."/>
            <person name="Hornick L."/>
            <person name="Huang Y.W."/>
            <person name="Jhaveri J."/>
            <person name="Luo Y."/>
            <person name="Martinez D."/>
            <person name="Ngau W.C."/>
            <person name="Otillar B."/>
            <person name="Poliakov A."/>
            <person name="Porter A."/>
            <person name="Szajkowski L."/>
            <person name="Werner G."/>
            <person name="Zhou K."/>
            <person name="Grigoriev I.V."/>
            <person name="Rokhsar D.S."/>
            <person name="Grossman A.R."/>
        </authorList>
    </citation>
    <scope>NUCLEOTIDE SEQUENCE [LARGE SCALE GENOMIC DNA]</scope>
    <source>
        <strain evidence="10">CC-503</strain>
    </source>
</reference>